<dbReference type="Pfam" id="PF05787">
    <property type="entry name" value="PhoX"/>
    <property type="match status" value="1"/>
</dbReference>
<accession>A0A839HCB8</accession>
<comment type="caution">
    <text evidence="2">The sequence shown here is derived from an EMBL/GenBank/DDBJ whole genome shotgun (WGS) entry which is preliminary data.</text>
</comment>
<dbReference type="AlphaFoldDB" id="A0A839HCB8"/>
<keyword evidence="1" id="KW-0732">Signal</keyword>
<dbReference type="EMBL" id="JABVCQ010000003">
    <property type="protein sequence ID" value="MBB1124918.1"/>
    <property type="molecule type" value="Genomic_DNA"/>
</dbReference>
<protein>
    <submittedName>
        <fullName evidence="2">DUF839 domain-containing protein</fullName>
    </submittedName>
</protein>
<gene>
    <name evidence="2" type="ORF">HUK38_01560</name>
</gene>
<feature type="signal peptide" evidence="1">
    <location>
        <begin position="1"/>
        <end position="24"/>
    </location>
</feature>
<proteinExistence type="predicted"/>
<evidence type="ECO:0000313" key="2">
    <source>
        <dbReference type="EMBL" id="MBB1124918.1"/>
    </source>
</evidence>
<dbReference type="PANTHER" id="PTHR35399">
    <property type="entry name" value="SLR8030 PROTEIN"/>
    <property type="match status" value="1"/>
</dbReference>
<dbReference type="InterPro" id="IPR008557">
    <property type="entry name" value="PhoX"/>
</dbReference>
<keyword evidence="3" id="KW-1185">Reference proteome</keyword>
<dbReference type="PANTHER" id="PTHR35399:SF2">
    <property type="entry name" value="DUF839 DOMAIN-CONTAINING PROTEIN"/>
    <property type="match status" value="1"/>
</dbReference>
<feature type="chain" id="PRO_5032616486" evidence="1">
    <location>
        <begin position="25"/>
        <end position="612"/>
    </location>
</feature>
<name>A0A839HCB8_9GAMM</name>
<dbReference type="RefSeq" id="WP_182582031.1">
    <property type="nucleotide sequence ID" value="NZ_JABVCQ010000003.1"/>
</dbReference>
<dbReference type="Proteomes" id="UP000548632">
    <property type="component" value="Unassembled WGS sequence"/>
</dbReference>
<organism evidence="2 3">
    <name type="scientific">Thiospirillum jenense</name>
    <dbReference type="NCBI Taxonomy" id="1653858"/>
    <lineage>
        <taxon>Bacteria</taxon>
        <taxon>Pseudomonadati</taxon>
        <taxon>Pseudomonadota</taxon>
        <taxon>Gammaproteobacteria</taxon>
        <taxon>Chromatiales</taxon>
        <taxon>Chromatiaceae</taxon>
        <taxon>Thiospirillum</taxon>
    </lineage>
</organism>
<sequence length="612" mass="66385">MFSNKSVLATGLLFNAIITLPAAAGTIEFASAPIPVTDAEKRSILTSDYAMIDGNRVAINYQVLLRAGATTAADPNGGVFGLLYTSNGNPLVAEDGSYYISNDNDFTSILRGTDNKLYSVSHFESRPGAMYLTEINQDATSGVLTAVRTRSLDFAAVRGGWVHCAGSVTPWGTHLGSEEYEPDAKQWRDNTITEYNAAMASYFNAAPSAAATVVNPYDYGYPVEIKVDDFNHATVTKHYSMGRIALELGYVMPDNKTVYLSDDGTNVGLFRFVAKTAGDLSNGTLWAAQWNQINSSGAGTAKLNWVNLGYANDEQVKEWIAAYRFADIFDETTPVLDANGVDTGACPVGYTSINAGHEDGSHQCLKLRDVNQDGAIGSEDERIASRLETRRWAAMEGATTEFRKMEGITFNSQANKLYIAISEVDRGMLNFGRVGKTGRYDKYDLGGHNHITLTNGNVCGAVYALDIDGSYTARSMSGLVMGIPLTKNYGAANDSANFDGNNECDLNSIANPDNLTYMPGYDTLIIGEDSGTGHQNDMVWAYQLSSGRLTRIQTTPYGSETTSPYFYPNVNGFAYLMSVIQHPYGESDADKLEDATAARGYTGYFVFPAMTR</sequence>
<evidence type="ECO:0000256" key="1">
    <source>
        <dbReference type="SAM" id="SignalP"/>
    </source>
</evidence>
<reference evidence="2 3" key="1">
    <citation type="journal article" date="2020" name="Arch. Microbiol.">
        <title>The genome sequence of the giant phototrophic gammaproteobacterium Thiospirillum jenense gives insight into its physiological properties and phylogenetic relationships.</title>
        <authorList>
            <person name="Imhoff J.F."/>
            <person name="Meyer T.E."/>
            <person name="Kyndt J.A."/>
        </authorList>
    </citation>
    <scope>NUCLEOTIDE SEQUENCE [LARGE SCALE GENOMIC DNA]</scope>
    <source>
        <strain evidence="2 3">DSM 216</strain>
    </source>
</reference>
<evidence type="ECO:0000313" key="3">
    <source>
        <dbReference type="Proteomes" id="UP000548632"/>
    </source>
</evidence>